<protein>
    <submittedName>
        <fullName evidence="2">Uncharacterized protein</fullName>
    </submittedName>
</protein>
<keyword evidence="3" id="KW-1185">Reference proteome</keyword>
<feature type="region of interest" description="Disordered" evidence="1">
    <location>
        <begin position="101"/>
        <end position="130"/>
    </location>
</feature>
<gene>
    <name evidence="2" type="ORF">QBC47DRAFT_418690</name>
</gene>
<organism evidence="2 3">
    <name type="scientific">Echria macrotheca</name>
    <dbReference type="NCBI Taxonomy" id="438768"/>
    <lineage>
        <taxon>Eukaryota</taxon>
        <taxon>Fungi</taxon>
        <taxon>Dikarya</taxon>
        <taxon>Ascomycota</taxon>
        <taxon>Pezizomycotina</taxon>
        <taxon>Sordariomycetes</taxon>
        <taxon>Sordariomycetidae</taxon>
        <taxon>Sordariales</taxon>
        <taxon>Schizotheciaceae</taxon>
        <taxon>Echria</taxon>
    </lineage>
</organism>
<dbReference type="EMBL" id="MU839852">
    <property type="protein sequence ID" value="KAK1749814.1"/>
    <property type="molecule type" value="Genomic_DNA"/>
</dbReference>
<evidence type="ECO:0000256" key="1">
    <source>
        <dbReference type="SAM" id="MobiDB-lite"/>
    </source>
</evidence>
<evidence type="ECO:0000313" key="2">
    <source>
        <dbReference type="EMBL" id="KAK1749814.1"/>
    </source>
</evidence>
<proteinExistence type="predicted"/>
<sequence length="284" mass="31140">MAANPAAIPSSQHHSGLPRQLSSITDLSAEQQTMCDDIIKLVAQAGRTGEVPSAESRAGFWALVFADGWNTNSTNRHPGEIPDRRAVHSRIHIGTWDVDLPVPMTPSKKRKNAAPTIEAPPRNPKAARRAGAPAYLKPNLNWSRYGLTFIVCDENGSAASDQFLRLADGLTIAQAHSDVIKHFDKHESRRVTEYNNELGACWGRSRLLTHVRTYGFANNQGGLEVSQGGRRPTMNAGEIPIIPGQLVKLETCYGRIQNLIMLVHDSAAIATVSRGVRYADHREK</sequence>
<evidence type="ECO:0000313" key="3">
    <source>
        <dbReference type="Proteomes" id="UP001239445"/>
    </source>
</evidence>
<dbReference type="Proteomes" id="UP001239445">
    <property type="component" value="Unassembled WGS sequence"/>
</dbReference>
<dbReference type="AlphaFoldDB" id="A0AAJ0B177"/>
<accession>A0AAJ0B177</accession>
<reference evidence="2" key="1">
    <citation type="submission" date="2023-06" db="EMBL/GenBank/DDBJ databases">
        <title>Genome-scale phylogeny and comparative genomics of the fungal order Sordariales.</title>
        <authorList>
            <consortium name="Lawrence Berkeley National Laboratory"/>
            <person name="Hensen N."/>
            <person name="Bonometti L."/>
            <person name="Westerberg I."/>
            <person name="Brannstrom I.O."/>
            <person name="Guillou S."/>
            <person name="Cros-Aarteil S."/>
            <person name="Calhoun S."/>
            <person name="Haridas S."/>
            <person name="Kuo A."/>
            <person name="Mondo S."/>
            <person name="Pangilinan J."/>
            <person name="Riley R."/>
            <person name="Labutti K."/>
            <person name="Andreopoulos B."/>
            <person name="Lipzen A."/>
            <person name="Chen C."/>
            <person name="Yanf M."/>
            <person name="Daum C."/>
            <person name="Ng V."/>
            <person name="Clum A."/>
            <person name="Steindorff A."/>
            <person name="Ohm R."/>
            <person name="Martin F."/>
            <person name="Silar P."/>
            <person name="Natvig D."/>
            <person name="Lalanne C."/>
            <person name="Gautier V."/>
            <person name="Ament-Velasquez S.L."/>
            <person name="Kruys A."/>
            <person name="Hutchinson M.I."/>
            <person name="Powell A.J."/>
            <person name="Barry K."/>
            <person name="Miller A.N."/>
            <person name="Grigoriev I.V."/>
            <person name="Debuchy R."/>
            <person name="Gladieux P."/>
            <person name="Thoren M.H."/>
            <person name="Johannesson H."/>
        </authorList>
    </citation>
    <scope>NUCLEOTIDE SEQUENCE</scope>
    <source>
        <strain evidence="2">PSN4</strain>
    </source>
</reference>
<name>A0AAJ0B177_9PEZI</name>
<comment type="caution">
    <text evidence="2">The sequence shown here is derived from an EMBL/GenBank/DDBJ whole genome shotgun (WGS) entry which is preliminary data.</text>
</comment>